<reference evidence="8" key="1">
    <citation type="submission" date="2022-04" db="EMBL/GenBank/DDBJ databases">
        <title>A functionally conserved STORR gene fusion in Papaver species that diverged 16.8 million years ago.</title>
        <authorList>
            <person name="Catania T."/>
        </authorList>
    </citation>
    <scope>NUCLEOTIDE SEQUENCE</scope>
    <source>
        <strain evidence="8">S-188037</strain>
    </source>
</reference>
<dbReference type="InterPro" id="IPR007527">
    <property type="entry name" value="Znf_SWIM"/>
</dbReference>
<evidence type="ECO:0000313" key="9">
    <source>
        <dbReference type="Proteomes" id="UP001202328"/>
    </source>
</evidence>
<dbReference type="InterPro" id="IPR006564">
    <property type="entry name" value="Znf_PMZ"/>
</dbReference>
<dbReference type="PANTHER" id="PTHR31669">
    <property type="entry name" value="PROTEIN FAR1-RELATED SEQUENCE 10-RELATED"/>
    <property type="match status" value="1"/>
</dbReference>
<comment type="function">
    <text evidence="6">Putative transcription activator involved in regulating light control of development.</text>
</comment>
<dbReference type="EMBL" id="JAJJMB010008995">
    <property type="protein sequence ID" value="KAI3917341.1"/>
    <property type="molecule type" value="Genomic_DNA"/>
</dbReference>
<keyword evidence="3 5" id="KW-0863">Zinc-finger</keyword>
<evidence type="ECO:0000256" key="4">
    <source>
        <dbReference type="ARBA" id="ARBA00022833"/>
    </source>
</evidence>
<dbReference type="PROSITE" id="PS50966">
    <property type="entry name" value="ZF_SWIM"/>
    <property type="match status" value="1"/>
</dbReference>
<comment type="similarity">
    <text evidence="1 6">Belongs to the FHY3/FAR1 family.</text>
</comment>
<feature type="domain" description="SWIM-type" evidence="7">
    <location>
        <begin position="534"/>
        <end position="572"/>
    </location>
</feature>
<evidence type="ECO:0000256" key="3">
    <source>
        <dbReference type="ARBA" id="ARBA00022771"/>
    </source>
</evidence>
<organism evidence="8 9">
    <name type="scientific">Papaver atlanticum</name>
    <dbReference type="NCBI Taxonomy" id="357466"/>
    <lineage>
        <taxon>Eukaryota</taxon>
        <taxon>Viridiplantae</taxon>
        <taxon>Streptophyta</taxon>
        <taxon>Embryophyta</taxon>
        <taxon>Tracheophyta</taxon>
        <taxon>Spermatophyta</taxon>
        <taxon>Magnoliopsida</taxon>
        <taxon>Ranunculales</taxon>
        <taxon>Papaveraceae</taxon>
        <taxon>Papaveroideae</taxon>
        <taxon>Papaver</taxon>
    </lineage>
</organism>
<evidence type="ECO:0000313" key="8">
    <source>
        <dbReference type="EMBL" id="KAI3917341.1"/>
    </source>
</evidence>
<dbReference type="PANTHER" id="PTHR31669:SF283">
    <property type="entry name" value="PROTEIN FAR1-RELATED SEQUENCE"/>
    <property type="match status" value="1"/>
</dbReference>
<keyword evidence="9" id="KW-1185">Reference proteome</keyword>
<dbReference type="GO" id="GO:0008270">
    <property type="term" value="F:zinc ion binding"/>
    <property type="evidence" value="ECO:0007669"/>
    <property type="project" value="UniProtKB-UniRule"/>
</dbReference>
<dbReference type="Pfam" id="PF03101">
    <property type="entry name" value="FAR1"/>
    <property type="match status" value="1"/>
</dbReference>
<keyword evidence="4 6" id="KW-0862">Zinc</keyword>
<name>A0AAD4SQK2_9MAGN</name>
<evidence type="ECO:0000259" key="7">
    <source>
        <dbReference type="PROSITE" id="PS50966"/>
    </source>
</evidence>
<evidence type="ECO:0000256" key="2">
    <source>
        <dbReference type="ARBA" id="ARBA00022723"/>
    </source>
</evidence>
<evidence type="ECO:0000256" key="6">
    <source>
        <dbReference type="RuleBase" id="RU367018"/>
    </source>
</evidence>
<accession>A0AAD4SQK2</accession>
<dbReference type="GO" id="GO:0005634">
    <property type="term" value="C:nucleus"/>
    <property type="evidence" value="ECO:0007669"/>
    <property type="project" value="UniProtKB-SubCell"/>
</dbReference>
<keyword evidence="2 6" id="KW-0479">Metal-binding</keyword>
<comment type="caution">
    <text evidence="8">The sequence shown here is derived from an EMBL/GenBank/DDBJ whole genome shotgun (WGS) entry which is preliminary data.</text>
</comment>
<protein>
    <recommendedName>
        <fullName evidence="6">Protein FAR1-RELATED SEQUENCE</fullName>
    </recommendedName>
</protein>
<dbReference type="Pfam" id="PF04434">
    <property type="entry name" value="SWIM"/>
    <property type="match status" value="1"/>
</dbReference>
<sequence length="655" mass="75953">MVEMHDKSPSTDKEALLVNYIVTGSNGTDHDIDIPSKGRVFDDDDEIYNFYKEYAKKIGFPVHRRARKRNDDGCLRCVSFGCARGGKHRRKVVNPRGSMETGCGAYITCRRRQGDGKWVMSVVSLEHNHKCDPEDVKLYKCFEPVCSSAQKQRRIELNCGGLTVKKKAKIAVKNEGVGCAEMGAERNAVGEGRRLRIGKGDVEALLKFFAKMNGENAGFYWQAEFDEENYLKNVFWADGMSRAAYKEFGDVVSFDTKYLVDKYDLPLVAFVGVNHHGQTILLGCGLVSSEDTEAFVWLFTEWLMCMSGKPPKAIITDHAKAIENAIEIVFPQTRHRWCLWNVMKKLPDEFGKHDKCLDITSDMKAAVYDTQSSDEFEQLWHWMLVEYGLQDNQWLKDLFEERSRWVPCYLKDTFWAGMSTTQRNEGSNMFFDGYMNARSSIKQFAEQYEVVLRKKVEKEKLADDTSSQKTIPLVTTYPMEKQIQKWYTNSKFKEFQVELLAMLYCNFTKIEKTPTHMIYNIQEDVYIEDFCKKMTFHVTYNEEECDVQCTCQKFTFDGIQCRHSLSVLCHNGIRKLPDKYILRWWRKDVIRAHTRVKVGFSCWTNDDATKRYHDLCTKFAELAALAANDETLYQDIVNWLDCKKKELQQTVIKAK</sequence>
<evidence type="ECO:0000256" key="5">
    <source>
        <dbReference type="PROSITE-ProRule" id="PRU00325"/>
    </source>
</evidence>
<dbReference type="InterPro" id="IPR004330">
    <property type="entry name" value="FAR1_DNA_bnd_dom"/>
</dbReference>
<dbReference type="GO" id="GO:0006355">
    <property type="term" value="P:regulation of DNA-templated transcription"/>
    <property type="evidence" value="ECO:0007669"/>
    <property type="project" value="UniProtKB-UniRule"/>
</dbReference>
<dbReference type="Pfam" id="PF10551">
    <property type="entry name" value="MULE"/>
    <property type="match status" value="1"/>
</dbReference>
<dbReference type="Proteomes" id="UP001202328">
    <property type="component" value="Unassembled WGS sequence"/>
</dbReference>
<dbReference type="SMART" id="SM00575">
    <property type="entry name" value="ZnF_PMZ"/>
    <property type="match status" value="1"/>
</dbReference>
<proteinExistence type="inferred from homology"/>
<dbReference type="AlphaFoldDB" id="A0AAD4SQK2"/>
<gene>
    <name evidence="8" type="ORF">MKW98_027260</name>
</gene>
<dbReference type="InterPro" id="IPR031052">
    <property type="entry name" value="FHY3/FAR1"/>
</dbReference>
<comment type="subcellular location">
    <subcellularLocation>
        <location evidence="6">Nucleus</location>
    </subcellularLocation>
</comment>
<keyword evidence="6" id="KW-0539">Nucleus</keyword>
<dbReference type="InterPro" id="IPR018289">
    <property type="entry name" value="MULE_transposase_dom"/>
</dbReference>
<evidence type="ECO:0000256" key="1">
    <source>
        <dbReference type="ARBA" id="ARBA00005889"/>
    </source>
</evidence>